<keyword evidence="3" id="KW-1185">Reference proteome</keyword>
<protein>
    <submittedName>
        <fullName evidence="2">Uncharacterized protein</fullName>
    </submittedName>
</protein>
<dbReference type="EMBL" id="DUZY01000001">
    <property type="protein sequence ID" value="DAD18973.1"/>
    <property type="molecule type" value="Genomic_DNA"/>
</dbReference>
<sequence length="162" mass="18967">MRWSQTYGNFRQINEEENVRGVSRVSVYCYMKHVFVEGRNPGEIRRERGNYRAGDKKEEEEKKTKMGLQALYNEMERRGWRLRKAFAVSDDVAQELITTTVSLLLHKKDLFVGELVAVGLSTIILASGLGGAFIYLLGKPEINKRRMVQEKQRERERERERL</sequence>
<feature type="transmembrane region" description="Helical" evidence="1">
    <location>
        <begin position="115"/>
        <end position="137"/>
    </location>
</feature>
<evidence type="ECO:0000313" key="2">
    <source>
        <dbReference type="EMBL" id="DAD18973.1"/>
    </source>
</evidence>
<evidence type="ECO:0000256" key="1">
    <source>
        <dbReference type="SAM" id="Phobius"/>
    </source>
</evidence>
<dbReference type="Proteomes" id="UP000607653">
    <property type="component" value="Unassembled WGS sequence"/>
</dbReference>
<name>A0A822XH29_NELNU</name>
<comment type="caution">
    <text evidence="2">The sequence shown here is derived from an EMBL/GenBank/DDBJ whole genome shotgun (WGS) entry which is preliminary data.</text>
</comment>
<keyword evidence="1" id="KW-0472">Membrane</keyword>
<keyword evidence="1" id="KW-1133">Transmembrane helix</keyword>
<evidence type="ECO:0000313" key="3">
    <source>
        <dbReference type="Proteomes" id="UP000607653"/>
    </source>
</evidence>
<dbReference type="AlphaFoldDB" id="A0A822XH29"/>
<keyword evidence="1" id="KW-0812">Transmembrane</keyword>
<organism evidence="2 3">
    <name type="scientific">Nelumbo nucifera</name>
    <name type="common">Sacred lotus</name>
    <dbReference type="NCBI Taxonomy" id="4432"/>
    <lineage>
        <taxon>Eukaryota</taxon>
        <taxon>Viridiplantae</taxon>
        <taxon>Streptophyta</taxon>
        <taxon>Embryophyta</taxon>
        <taxon>Tracheophyta</taxon>
        <taxon>Spermatophyta</taxon>
        <taxon>Magnoliopsida</taxon>
        <taxon>Proteales</taxon>
        <taxon>Nelumbonaceae</taxon>
        <taxon>Nelumbo</taxon>
    </lineage>
</organism>
<accession>A0A822XH29</accession>
<proteinExistence type="predicted"/>
<reference evidence="2 3" key="1">
    <citation type="journal article" date="2020" name="Mol. Biol. Evol.">
        <title>Distinct Expression and Methylation Patterns for Genes with Different Fates following a Single Whole-Genome Duplication in Flowering Plants.</title>
        <authorList>
            <person name="Shi T."/>
            <person name="Rahmani R.S."/>
            <person name="Gugger P.F."/>
            <person name="Wang M."/>
            <person name="Li H."/>
            <person name="Zhang Y."/>
            <person name="Li Z."/>
            <person name="Wang Q."/>
            <person name="Van de Peer Y."/>
            <person name="Marchal K."/>
            <person name="Chen J."/>
        </authorList>
    </citation>
    <scope>NUCLEOTIDE SEQUENCE [LARGE SCALE GENOMIC DNA]</scope>
    <source>
        <tissue evidence="2">Leaf</tissue>
    </source>
</reference>
<gene>
    <name evidence="2" type="ORF">HUJ06_020436</name>
</gene>